<evidence type="ECO:0000313" key="1">
    <source>
        <dbReference type="EMBL" id="CAG8788276.1"/>
    </source>
</evidence>
<comment type="caution">
    <text evidence="1">The sequence shown here is derived from an EMBL/GenBank/DDBJ whole genome shotgun (WGS) entry which is preliminary data.</text>
</comment>
<reference evidence="1 2" key="1">
    <citation type="submission" date="2021-06" db="EMBL/GenBank/DDBJ databases">
        <authorList>
            <person name="Kallberg Y."/>
            <person name="Tangrot J."/>
            <person name="Rosling A."/>
        </authorList>
    </citation>
    <scope>NUCLEOTIDE SEQUENCE [LARGE SCALE GENOMIC DNA]</scope>
    <source>
        <strain evidence="1 2">120-4 pot B 10/14</strain>
    </source>
</reference>
<evidence type="ECO:0000313" key="2">
    <source>
        <dbReference type="Proteomes" id="UP000789901"/>
    </source>
</evidence>
<dbReference type="EMBL" id="CAJVQB010018612">
    <property type="protein sequence ID" value="CAG8788276.1"/>
    <property type="molecule type" value="Genomic_DNA"/>
</dbReference>
<dbReference type="Proteomes" id="UP000789901">
    <property type="component" value="Unassembled WGS sequence"/>
</dbReference>
<feature type="non-terminal residue" evidence="1">
    <location>
        <position position="1"/>
    </location>
</feature>
<protein>
    <submittedName>
        <fullName evidence="1">6199_t:CDS:1</fullName>
    </submittedName>
</protein>
<keyword evidence="2" id="KW-1185">Reference proteome</keyword>
<gene>
    <name evidence="1" type="ORF">GMARGA_LOCUS20810</name>
</gene>
<proteinExistence type="predicted"/>
<name>A0ABN7VQ45_GIGMA</name>
<organism evidence="1 2">
    <name type="scientific">Gigaspora margarita</name>
    <dbReference type="NCBI Taxonomy" id="4874"/>
    <lineage>
        <taxon>Eukaryota</taxon>
        <taxon>Fungi</taxon>
        <taxon>Fungi incertae sedis</taxon>
        <taxon>Mucoromycota</taxon>
        <taxon>Glomeromycotina</taxon>
        <taxon>Glomeromycetes</taxon>
        <taxon>Diversisporales</taxon>
        <taxon>Gigasporaceae</taxon>
        <taxon>Gigaspora</taxon>
    </lineage>
</organism>
<accession>A0ABN7VQ45</accession>
<sequence length="273" mass="32209">ILNDHPDIITNQGVQKILKFREFFHDVKQISKIFAPIRTAILQLEKANCTIANCFIQLVRLISTIYHIPRERDTITFKNRYIEIVNNHWNELEAEPYILAYILHPEYRGASLRKEVWTQTALYAGTLWQSMGYKNKLSWSFVEDKFDNLKILAKKIFAITPYKSLTKIQHHNLFNAHKELSYSAKNKTKNKLVVMIQGLYLFDNENYSEEIENENNENSELDDDNDLVIPNYQVVVFTDIQYTSNKENNNSDIAMNDDHKFNLEELIHDQDFE</sequence>